<evidence type="ECO:0000259" key="17">
    <source>
        <dbReference type="Pfam" id="PF18404"/>
    </source>
</evidence>
<dbReference type="GO" id="GO:0036503">
    <property type="term" value="P:ERAD pathway"/>
    <property type="evidence" value="ECO:0007669"/>
    <property type="project" value="TreeGrafter"/>
</dbReference>
<evidence type="ECO:0000259" key="13">
    <source>
        <dbReference type="Pfam" id="PF18400"/>
    </source>
</evidence>
<protein>
    <submittedName>
        <fullName evidence="18">UDP-glucose:glycoprotein glucosyltransferase</fullName>
    </submittedName>
</protein>
<comment type="function">
    <text evidence="10">Recognizes glycoproteins with minor folding defects. Reglucosylates single N-glycans near the misfolded part of the protein, thus providing quality control for protein folding in the endoplasmic reticulum. Reglucosylated proteins are recognized by calreticulin for recycling to the endoplasmic reticulum and refolding or degradation.</text>
</comment>
<dbReference type="InterPro" id="IPR040692">
    <property type="entry name" value="UGGT_TRXL_3"/>
</dbReference>
<evidence type="ECO:0000259" key="15">
    <source>
        <dbReference type="Pfam" id="PF18402"/>
    </source>
</evidence>
<comment type="subcellular location">
    <subcellularLocation>
        <location evidence="2">Endoplasmic reticulum lumen</location>
    </subcellularLocation>
</comment>
<evidence type="ECO:0000256" key="8">
    <source>
        <dbReference type="ARBA" id="ARBA00022824"/>
    </source>
</evidence>
<evidence type="ECO:0000256" key="6">
    <source>
        <dbReference type="ARBA" id="ARBA00022679"/>
    </source>
</evidence>
<dbReference type="EMBL" id="GFPF01013177">
    <property type="protein sequence ID" value="MAA24323.1"/>
    <property type="molecule type" value="Transcribed_RNA"/>
</dbReference>
<comment type="cofactor">
    <cofactor evidence="1">
        <name>Ca(2+)</name>
        <dbReference type="ChEBI" id="CHEBI:29108"/>
    </cofactor>
</comment>
<dbReference type="GO" id="GO:0051082">
    <property type="term" value="F:unfolded protein binding"/>
    <property type="evidence" value="ECO:0007669"/>
    <property type="project" value="TreeGrafter"/>
</dbReference>
<keyword evidence="6 18" id="KW-0808">Transferase</keyword>
<evidence type="ECO:0000313" key="18">
    <source>
        <dbReference type="EMBL" id="MAA24323.1"/>
    </source>
</evidence>
<dbReference type="InterPro" id="IPR009448">
    <property type="entry name" value="UDP-g_GGtrans"/>
</dbReference>
<dbReference type="GO" id="GO:0003980">
    <property type="term" value="F:UDP-glucose:glycoprotein glucosyltransferase activity"/>
    <property type="evidence" value="ECO:0007669"/>
    <property type="project" value="InterPro"/>
</dbReference>
<dbReference type="Pfam" id="PF06427">
    <property type="entry name" value="UDP-g_GGTase"/>
    <property type="match status" value="1"/>
</dbReference>
<evidence type="ECO:0000256" key="10">
    <source>
        <dbReference type="ARBA" id="ARBA00045874"/>
    </source>
</evidence>
<dbReference type="CDD" id="cd06432">
    <property type="entry name" value="GT8_HUGT1_C_like"/>
    <property type="match status" value="1"/>
</dbReference>
<dbReference type="Pfam" id="PF18401">
    <property type="entry name" value="Thioredoxin_13"/>
    <property type="match status" value="1"/>
</dbReference>
<dbReference type="Pfam" id="PF18404">
    <property type="entry name" value="Glyco_transf_24"/>
    <property type="match status" value="1"/>
</dbReference>
<feature type="domain" description="UGGT thioredoxin-like" evidence="13">
    <location>
        <begin position="37"/>
        <end position="225"/>
    </location>
</feature>
<sequence length="1569" mass="176951">MWNLPVLLLGVSSAIVAVVQCAPQKAISVTLDSKWSNTPLHLEASEFFAEESSDYFWRYVNDFQQLDLAAFSNSTPKAQYETVLDVATKHLSPAKLALLKLSLSLRAHSPAVETFQQAARNKGFPEDCEFVIEVQGGGAICSIEELDETLRKREKEAKLYTFKVDHFYGGAATSSIQQQQRPVVILYGDLGAPGFRSFHEALEERAKRREISYVLRHFVRTPCASKVRLSGYGVELAIKSTEYKAQDDTKVKEEKNVVDSEEVEKVENMEGFDFKKLKELYPDKKDKLNVLKAHLTNSGTELAALKVWELQELSLQAAQKILLAPPEDALRTMRDTSQNFPSQARSLVNIAVSPELKKEVEDNQHTFAHSLSLEPTDGALFLNGLYYDVEVIDLFTLLQSLKQETRLLEGLHNIGIPKDLIPSLVKVDLVNNKQEYGVDIRDSAVLYINDIETDSAYRTWPSSVQDLLRPTYPGMLRHVRKNMYNLVVVADPSKEDVRDILKLAESFYIHRAPLRIGLVFAVNPNMSVTGNEDAGVAMLNAFNFISQNTVPYDGLSFITDVYAVTKSGPITAETVIAQFKLKFPGEDLEMVFGEDSDYDTGRKLAWEFINKTGITGTPQALLNGVLLKPSHLNADMFEEGVLTEIMKQTPTIQKSVYKGELNDSKNVLDFLMEQPNIMPRLNQRVLAPGTNFVDLTGRVVVGLTPDDFASLSPPDMGATFASQVLYVLPKDRTRYYPLTAWVVGDFDTPEGRHLLRSAMEHLAAMEDPLFDDSTNDMRFGVIFNPGESSAASGESVNKVIWTALESLPAMEAIGFLRKLLSEKNYAEFAAGRKKAFEFLSPNSKVDAFKKALADCDDGFLTWHRTFSRLALKLSPQQRAVVAGGRIIGPFEDGEMFNSDDFNLLERYSMSAYGTKITDILRAESSSPGDVDSDLSMKAASVLMSHVQTKVRHKVSSYKEEKSVLKIPCSQPDEPAHEVIVIVDPVSRGAQKISHILLVLQNVINANVKVFFNCIDKHSDMPLKSYYRFVLEPEPQFGLDGQLGPGPYAKFVNMPQSPLLTLGMATPENWLVEAVRSPYDLDNIHMEQVESRVHAEFELEYLLLEGHCFEQSSGNPPRGLQFILGTQSNPAVVDTIVMANLGYFQLKANPGTWTLRLRPGRSSELYDIASHENTDSPQDSSDVLVVINSFRSHVLKVKVAKKPGKQSEDLLSDGSEDENDLWSSFSQIPIVGGLLTEWRQIGRAIYSSIVGEPAKKDEEEQDDVINIFSLASGHLYERLLRIMMLSVLKNTKTPVKFWFLKNYLSPTFKDVLPYMAKEYGFQYELVQYKWPRWLNQQTEKQRIIWGYKILFLDVLFPLDVKKIIFVDADQVVRADMKELRDLDLGGAPYGYTPFCDSRKDMDGYRFWKSGYWASHLGGRKYHISALYVVDLKKFRRIAAGDRLRGQYQGLSQDPNSLSNLDQDLPNNMIHQVAIKSLPQEWLWCETWCDDESKKQAKTIDLCNNPKTKEPKLVSAARIISEWKDYDEELKQFMERYERGALRLDTTEADSKKVDEKLDDGKVRDAAHVEL</sequence>
<comment type="catalytic activity">
    <reaction evidence="11">
        <text>N(4)-(alpha-D-Man-(1-&gt;2)-alpha-D-Man-(1-&gt;2)-alpha-D-Man-(1-&gt;3)-[alpha-D-Man-(1-&gt;2)-alpha-D-Man-(1-&gt;3)-[alpha-D-Man-(1-&gt;2)-alpha-D-Man-(1-&gt;6)]-alpha-D-Man-(1-&gt;6)]-beta-D-Man-(1-&gt;4)-beta-D-GlcNAc-(1-&gt;4)-beta-D-GlcNAc)-L-asparaginyl-[protein] (N-glucan mannose isomer 9A1,2,3B1,2,3) + UDP-alpha-D-glucose = N(4)-(alpha-D-Glc-(1-&gt;3)-alpha-D-Man-(1-&gt;2)-alpha-D-Man-(1-&gt;2)-alpha-D-Man-(1-&gt;3)-[alpha-D-Man-(1-&gt;2)-alpha-D-Man-(1-&gt;3)-[alpha-D-Man-(1-&gt;2)-alpha-D-Man-(1-&gt;6)]-alpha-D-Man-(1-&gt;6)]-beta-D-Man-(1-&gt;4)-beta-D-GlcNAc-(1-&gt;4)-beta-D-GlcNAc)-L-asparaginyl-[protein] + UDP + H(+)</text>
        <dbReference type="Rhea" id="RHEA:61304"/>
        <dbReference type="Rhea" id="RHEA-COMP:14356"/>
        <dbReference type="Rhea" id="RHEA-COMP:14357"/>
        <dbReference type="ChEBI" id="CHEBI:15378"/>
        <dbReference type="ChEBI" id="CHEBI:58223"/>
        <dbReference type="ChEBI" id="CHEBI:58885"/>
        <dbReference type="ChEBI" id="CHEBI:59080"/>
        <dbReference type="ChEBI" id="CHEBI:139493"/>
    </reaction>
</comment>
<dbReference type="InterPro" id="IPR040694">
    <property type="entry name" value="UGGT_TRXL_2"/>
</dbReference>
<dbReference type="InterPro" id="IPR040525">
    <property type="entry name" value="UGGT_TRXL_4"/>
</dbReference>
<evidence type="ECO:0000259" key="16">
    <source>
        <dbReference type="Pfam" id="PF18403"/>
    </source>
</evidence>
<evidence type="ECO:0000256" key="7">
    <source>
        <dbReference type="ARBA" id="ARBA00022729"/>
    </source>
</evidence>
<accession>A0A224ZAX5</accession>
<evidence type="ECO:0000259" key="14">
    <source>
        <dbReference type="Pfam" id="PF18401"/>
    </source>
</evidence>
<organism evidence="18">
    <name type="scientific">Rhipicephalus zambeziensis</name>
    <dbReference type="NCBI Taxonomy" id="60191"/>
    <lineage>
        <taxon>Eukaryota</taxon>
        <taxon>Metazoa</taxon>
        <taxon>Ecdysozoa</taxon>
        <taxon>Arthropoda</taxon>
        <taxon>Chelicerata</taxon>
        <taxon>Arachnida</taxon>
        <taxon>Acari</taxon>
        <taxon>Parasitiformes</taxon>
        <taxon>Ixodida</taxon>
        <taxon>Ixodoidea</taxon>
        <taxon>Ixodidae</taxon>
        <taxon>Rhipicephalinae</taxon>
        <taxon>Rhipicephalus</taxon>
        <taxon>Rhipicephalus</taxon>
    </lineage>
</organism>
<evidence type="ECO:0000256" key="12">
    <source>
        <dbReference type="SAM" id="SignalP"/>
    </source>
</evidence>
<proteinExistence type="inferred from homology"/>
<evidence type="ECO:0000256" key="9">
    <source>
        <dbReference type="ARBA" id="ARBA00023180"/>
    </source>
</evidence>
<dbReference type="InterPro" id="IPR029044">
    <property type="entry name" value="Nucleotide-diphossugar_trans"/>
</dbReference>
<dbReference type="FunFam" id="3.90.550.10:FF:000004">
    <property type="entry name" value="UDP-glucose glycoprotein glucosyltransferase 1"/>
    <property type="match status" value="1"/>
</dbReference>
<keyword evidence="5" id="KW-0328">Glycosyltransferase</keyword>
<dbReference type="GO" id="GO:0005788">
    <property type="term" value="C:endoplasmic reticulum lumen"/>
    <property type="evidence" value="ECO:0007669"/>
    <property type="project" value="UniProtKB-SubCell"/>
</dbReference>
<dbReference type="Pfam" id="PF18403">
    <property type="entry name" value="Thioredoxin_15"/>
    <property type="match status" value="1"/>
</dbReference>
<feature type="signal peptide" evidence="12">
    <location>
        <begin position="1"/>
        <end position="21"/>
    </location>
</feature>
<feature type="domain" description="UGGT thioredoxin-like" evidence="15">
    <location>
        <begin position="438"/>
        <end position="685"/>
    </location>
</feature>
<feature type="chain" id="PRO_5011968346" evidence="12">
    <location>
        <begin position="22"/>
        <end position="1569"/>
    </location>
</feature>
<dbReference type="Gene3D" id="3.90.550.10">
    <property type="entry name" value="Spore Coat Polysaccharide Biosynthesis Protein SpsA, Chain A"/>
    <property type="match status" value="1"/>
</dbReference>
<dbReference type="UniPathway" id="UPA00378"/>
<dbReference type="Pfam" id="PF18402">
    <property type="entry name" value="Thioredoxin_14"/>
    <property type="match status" value="1"/>
</dbReference>
<evidence type="ECO:0000256" key="11">
    <source>
        <dbReference type="ARBA" id="ARBA00048456"/>
    </source>
</evidence>
<comment type="similarity">
    <text evidence="4">Belongs to the glycosyltransferase 8 family.</text>
</comment>
<feature type="domain" description="Glucosyltransferase 24 catalytic" evidence="17">
    <location>
        <begin position="1264"/>
        <end position="1530"/>
    </location>
</feature>
<comment type="pathway">
    <text evidence="3">Protein modification; protein glycosylation.</text>
</comment>
<keyword evidence="9" id="KW-0325">Glycoprotein</keyword>
<dbReference type="Pfam" id="PF18400">
    <property type="entry name" value="Thioredoxin_12"/>
    <property type="match status" value="1"/>
</dbReference>
<evidence type="ECO:0000256" key="2">
    <source>
        <dbReference type="ARBA" id="ARBA00004319"/>
    </source>
</evidence>
<feature type="domain" description="UGGT thioredoxin-like" evidence="14">
    <location>
        <begin position="300"/>
        <end position="433"/>
    </location>
</feature>
<evidence type="ECO:0000256" key="3">
    <source>
        <dbReference type="ARBA" id="ARBA00004922"/>
    </source>
</evidence>
<dbReference type="InterPro" id="IPR040693">
    <property type="entry name" value="UGGT_TRXL_1"/>
</dbReference>
<keyword evidence="8" id="KW-0256">Endoplasmic reticulum</keyword>
<dbReference type="PANTHER" id="PTHR11226:SF0">
    <property type="entry name" value="UDP-GLUCOSE:GLYCOPROTEIN GLUCOSYLTRANSFERASE"/>
    <property type="match status" value="1"/>
</dbReference>
<dbReference type="GO" id="GO:0018279">
    <property type="term" value="P:protein N-linked glycosylation via asparagine"/>
    <property type="evidence" value="ECO:0007669"/>
    <property type="project" value="TreeGrafter"/>
</dbReference>
<dbReference type="SUPFAM" id="SSF53448">
    <property type="entry name" value="Nucleotide-diphospho-sugar transferases"/>
    <property type="match status" value="1"/>
</dbReference>
<name>A0A224ZAX5_9ACAR</name>
<evidence type="ECO:0000256" key="4">
    <source>
        <dbReference type="ARBA" id="ARBA00006351"/>
    </source>
</evidence>
<evidence type="ECO:0000256" key="5">
    <source>
        <dbReference type="ARBA" id="ARBA00022676"/>
    </source>
</evidence>
<feature type="domain" description="UDP-glucose:glycoprotein glucosyltransferase thioredoxin-like" evidence="16">
    <location>
        <begin position="718"/>
        <end position="942"/>
    </location>
</feature>
<dbReference type="PANTHER" id="PTHR11226">
    <property type="entry name" value="UDP-GLUCOSE GLYCOPROTEIN:GLUCOSYLTRANSFERASE"/>
    <property type="match status" value="1"/>
</dbReference>
<dbReference type="InterPro" id="IPR040497">
    <property type="entry name" value="Glyco_transf_24"/>
</dbReference>
<keyword evidence="7 12" id="KW-0732">Signal</keyword>
<evidence type="ECO:0000256" key="1">
    <source>
        <dbReference type="ARBA" id="ARBA00001913"/>
    </source>
</evidence>
<reference evidence="18" key="1">
    <citation type="journal article" date="2017" name="Parasit. Vectors">
        <title>Sialotranscriptomics of Rhipicephalus zambeziensis reveals intricate expression profiles of secretory proteins and suggests tight temporal transcriptional regulation during blood-feeding.</title>
        <authorList>
            <person name="de Castro M.H."/>
            <person name="de Klerk D."/>
            <person name="Pienaar R."/>
            <person name="Rees D.J.G."/>
            <person name="Mans B.J."/>
        </authorList>
    </citation>
    <scope>NUCLEOTIDE SEQUENCE</scope>
    <source>
        <tissue evidence="18">Salivary glands</tissue>
    </source>
</reference>